<proteinExistence type="predicted"/>
<protein>
    <submittedName>
        <fullName evidence="1">Uncharacterized protein</fullName>
    </submittedName>
</protein>
<gene>
    <name evidence="1" type="ORF">GS597_00975</name>
</gene>
<evidence type="ECO:0000313" key="1">
    <source>
        <dbReference type="EMBL" id="NCJ05111.1"/>
    </source>
</evidence>
<dbReference type="Proteomes" id="UP000607397">
    <property type="component" value="Unassembled WGS sequence"/>
</dbReference>
<dbReference type="EMBL" id="WVIC01000002">
    <property type="protein sequence ID" value="NCJ05111.1"/>
    <property type="molecule type" value="Genomic_DNA"/>
</dbReference>
<dbReference type="RefSeq" id="WP_161823596.1">
    <property type="nucleotide sequence ID" value="NZ_WVIC01000002.1"/>
</dbReference>
<evidence type="ECO:0000313" key="2">
    <source>
        <dbReference type="Proteomes" id="UP000607397"/>
    </source>
</evidence>
<dbReference type="AlphaFoldDB" id="A0A8K1ZVZ8"/>
<accession>A0A8K1ZVZ8</accession>
<name>A0A8K1ZVZ8_9CYAN</name>
<sequence>MARYTHLLTVAVPLGRLYEQVTDLLKSCNFEVLYLTEDYLIAREQPGKVPFPKLVTVEVLVDNTRATKDRTQLNFVIKNEELPLKSNNHCFQVYQQLNQALSENKGWSLVASVAGAEG</sequence>
<keyword evidence="2" id="KW-1185">Reference proteome</keyword>
<organism evidence="1 2">
    <name type="scientific">Petrachloros mirabilis ULC683</name>
    <dbReference type="NCBI Taxonomy" id="2781853"/>
    <lineage>
        <taxon>Bacteria</taxon>
        <taxon>Bacillati</taxon>
        <taxon>Cyanobacteriota</taxon>
        <taxon>Cyanophyceae</taxon>
        <taxon>Synechococcales</taxon>
        <taxon>Petrachlorosaceae</taxon>
        <taxon>Petrachloros</taxon>
        <taxon>Petrachloros mirabilis</taxon>
    </lineage>
</organism>
<reference evidence="1" key="1">
    <citation type="submission" date="2019-12" db="EMBL/GenBank/DDBJ databases">
        <title>High-Quality draft genome sequences of three cyanobacteria isolated from the limestone walls of the Old Cathedral of Coimbra.</title>
        <authorList>
            <person name="Tiago I."/>
            <person name="Soares F."/>
            <person name="Portugal A."/>
        </authorList>
    </citation>
    <scope>NUCLEOTIDE SEQUENCE [LARGE SCALE GENOMIC DNA]</scope>
    <source>
        <strain evidence="1">C</strain>
    </source>
</reference>
<comment type="caution">
    <text evidence="1">The sequence shown here is derived from an EMBL/GenBank/DDBJ whole genome shotgun (WGS) entry which is preliminary data.</text>
</comment>